<dbReference type="eggNOG" id="COG0524">
    <property type="taxonomic scope" value="Bacteria"/>
</dbReference>
<dbReference type="HOGENOM" id="CLU_955814_0_0_0"/>
<accession>H2J5W6</accession>
<protein>
    <recommendedName>
        <fullName evidence="3">Carbohydrate kinase PfkB domain-containing protein</fullName>
    </recommendedName>
</protein>
<dbReference type="SUPFAM" id="SSF53613">
    <property type="entry name" value="Ribokinase-like"/>
    <property type="match status" value="1"/>
</dbReference>
<dbReference type="EMBL" id="CP003257">
    <property type="protein sequence ID" value="AEX86185.1"/>
    <property type="molecule type" value="Genomic_DNA"/>
</dbReference>
<gene>
    <name evidence="1" type="ordered locus">Marpi_1804</name>
</gene>
<dbReference type="AlphaFoldDB" id="H2J5W6"/>
<name>H2J5W6_MARPK</name>
<dbReference type="OrthoDB" id="42810at2"/>
<evidence type="ECO:0008006" key="3">
    <source>
        <dbReference type="Google" id="ProtNLM"/>
    </source>
</evidence>
<dbReference type="STRING" id="443254.Marpi_1804"/>
<dbReference type="Proteomes" id="UP000007161">
    <property type="component" value="Chromosome"/>
</dbReference>
<reference evidence="1 2" key="1">
    <citation type="journal article" date="2012" name="J. Bacteriol.">
        <title>Complete Genome Sequence of the Thermophilic, Piezophilic, Heterotrophic Bacterium Marinitoga piezophila KA3.</title>
        <authorList>
            <person name="Lucas S."/>
            <person name="Han J."/>
            <person name="Lapidus A."/>
            <person name="Cheng J.F."/>
            <person name="Goodwin L.A."/>
            <person name="Pitluck S."/>
            <person name="Peters L."/>
            <person name="Mikhailova N."/>
            <person name="Teshima H."/>
            <person name="Detter J.C."/>
            <person name="Han C."/>
            <person name="Tapia R."/>
            <person name="Land M."/>
            <person name="Hauser L."/>
            <person name="Kyrpides N.C."/>
            <person name="Ivanova N."/>
            <person name="Pagani I."/>
            <person name="Vannier P."/>
            <person name="Oger P."/>
            <person name="Bartlett D.H."/>
            <person name="Noll K.M."/>
            <person name="Woyke T."/>
            <person name="Jebbar M."/>
        </authorList>
    </citation>
    <scope>NUCLEOTIDE SEQUENCE [LARGE SCALE GENOMIC DNA]</scope>
    <source>
        <strain evidence="2">DSM 14283 / JCM 11233 / KA3</strain>
    </source>
</reference>
<organism evidence="1 2">
    <name type="scientific">Marinitoga piezophila (strain DSM 14283 / JCM 11233 / KA3)</name>
    <dbReference type="NCBI Taxonomy" id="443254"/>
    <lineage>
        <taxon>Bacteria</taxon>
        <taxon>Thermotogati</taxon>
        <taxon>Thermotogota</taxon>
        <taxon>Thermotogae</taxon>
        <taxon>Petrotogales</taxon>
        <taxon>Petrotogaceae</taxon>
        <taxon>Marinitoga</taxon>
    </lineage>
</organism>
<dbReference type="RefSeq" id="WP_014297256.1">
    <property type="nucleotide sequence ID" value="NC_016751.1"/>
</dbReference>
<evidence type="ECO:0000313" key="2">
    <source>
        <dbReference type="Proteomes" id="UP000007161"/>
    </source>
</evidence>
<reference evidence="2" key="2">
    <citation type="submission" date="2012-01" db="EMBL/GenBank/DDBJ databases">
        <title>Complete sequence of chromosome of Marinitoga piezophila KA3.</title>
        <authorList>
            <person name="Lucas S."/>
            <person name="Han J."/>
            <person name="Lapidus A."/>
            <person name="Cheng J.-F."/>
            <person name="Goodwin L."/>
            <person name="Pitluck S."/>
            <person name="Peters L."/>
            <person name="Mikhailova N."/>
            <person name="Teshima H."/>
            <person name="Detter J.C."/>
            <person name="Han C."/>
            <person name="Tapia R."/>
            <person name="Land M."/>
            <person name="Hauser L."/>
            <person name="Kyrpides N."/>
            <person name="Ivanova N."/>
            <person name="Pagani I."/>
            <person name="Jebbar M."/>
            <person name="Vannier P."/>
            <person name="Oger P."/>
            <person name="Cario A."/>
            <person name="Bartlett D."/>
            <person name="Noll K.M."/>
            <person name="Woyke T."/>
        </authorList>
    </citation>
    <scope>NUCLEOTIDE SEQUENCE [LARGE SCALE GENOMIC DNA]</scope>
    <source>
        <strain evidence="2">DSM 14283 / JCM 11233 / KA3</strain>
    </source>
</reference>
<dbReference type="KEGG" id="mpz:Marpi_1804"/>
<dbReference type="InterPro" id="IPR029056">
    <property type="entry name" value="Ribokinase-like"/>
</dbReference>
<proteinExistence type="predicted"/>
<evidence type="ECO:0000313" key="1">
    <source>
        <dbReference type="EMBL" id="AEX86185.1"/>
    </source>
</evidence>
<keyword evidence="2" id="KW-1185">Reference proteome</keyword>
<sequence length="291" mass="34264">MRIHYQIQEQMFSVYEMKRKADVLIVGGVEIVIKSDLTLPHIELAVDGIGTRIATHLRKIGISPVLFDYIGNDEFNELINSYFEKKEILFFWSRQPYGTRRILKLYGDGFNKVYKDYRNIENIDYTFILNNLSEIINEVKSVYIILSNWNTKLIRNLKLLGKFIFLDFEETINFPEDSEIFGDFIFINEELELKNVKYLYKITFMKNGNIVFEFDDIKEEIIPFSEKKEYIFEAKSAFKSIIINSLLDGKNLKDSLLLGNIAYSYAVENKGKQISRNLLYEEFYKRKDGNG</sequence>